<evidence type="ECO:0000313" key="2">
    <source>
        <dbReference type="Proteomes" id="UP000198211"/>
    </source>
</evidence>
<sequence length="187" mass="21308">MALGPRSACQWTYWETEENKGYIDTPLSFGQRFGMSRHCLEEILCCVVFSNSAVGNDPWKHIRAFIDGILCVDEFTSVWKGREAKYCHDGQPHKTTVVLRLANHSKCTGQAMVANSAVTSVKTLVQIESRLGTTLPGNNFIRPYHRLIERDGIVETSFLFSKFPMIDVHDHYQQGSLALERQWITRN</sequence>
<protein>
    <submittedName>
        <fullName evidence="1">Uncharacterized protein</fullName>
    </submittedName>
</protein>
<gene>
    <name evidence="1" type="ORF">PHMEG_0004487</name>
</gene>
<dbReference type="AlphaFoldDB" id="A0A225WTP7"/>
<dbReference type="EMBL" id="NBNE01000266">
    <property type="protein sequence ID" value="OWZ21022.1"/>
    <property type="molecule type" value="Genomic_DNA"/>
</dbReference>
<organism evidence="1 2">
    <name type="scientific">Phytophthora megakarya</name>
    <dbReference type="NCBI Taxonomy" id="4795"/>
    <lineage>
        <taxon>Eukaryota</taxon>
        <taxon>Sar</taxon>
        <taxon>Stramenopiles</taxon>
        <taxon>Oomycota</taxon>
        <taxon>Peronosporomycetes</taxon>
        <taxon>Peronosporales</taxon>
        <taxon>Peronosporaceae</taxon>
        <taxon>Phytophthora</taxon>
    </lineage>
</organism>
<reference evidence="2" key="1">
    <citation type="submission" date="2017-03" db="EMBL/GenBank/DDBJ databases">
        <title>Phytopthora megakarya and P. palmivora, two closely related causual agents of cacao black pod achieved similar genome size and gene model numbers by different mechanisms.</title>
        <authorList>
            <person name="Ali S."/>
            <person name="Shao J."/>
            <person name="Larry D.J."/>
            <person name="Kronmiller B."/>
            <person name="Shen D."/>
            <person name="Strem M.D."/>
            <person name="Melnick R.L."/>
            <person name="Guiltinan M.J."/>
            <person name="Tyler B.M."/>
            <person name="Meinhardt L.W."/>
            <person name="Bailey B.A."/>
        </authorList>
    </citation>
    <scope>NUCLEOTIDE SEQUENCE [LARGE SCALE GENOMIC DNA]</scope>
    <source>
        <strain evidence="2">zdho120</strain>
    </source>
</reference>
<accession>A0A225WTP7</accession>
<dbReference type="Proteomes" id="UP000198211">
    <property type="component" value="Unassembled WGS sequence"/>
</dbReference>
<comment type="caution">
    <text evidence="1">The sequence shown here is derived from an EMBL/GenBank/DDBJ whole genome shotgun (WGS) entry which is preliminary data.</text>
</comment>
<proteinExistence type="predicted"/>
<keyword evidence="2" id="KW-1185">Reference proteome</keyword>
<name>A0A225WTP7_9STRA</name>
<evidence type="ECO:0000313" key="1">
    <source>
        <dbReference type="EMBL" id="OWZ21022.1"/>
    </source>
</evidence>